<dbReference type="EMBL" id="AP025943">
    <property type="protein sequence ID" value="BDL44180.1"/>
    <property type="molecule type" value="Genomic_DNA"/>
</dbReference>
<sequence>MLRTGLIQPETIPGQFPRNLRAIVELYRTCLDRGAEIVICPPLALGGMNTGELALRSGFRAQHQAALEYLAREIAEVPLLLGAPDAGGIRLYLLRLGRLLPQKAVIPGECQEKNSAPAVGLFRGKESGEFTVRPVGEQNERPSFKPCLLLRMPAAPWHEGQLEQDEEESRRLALETALPVATVRLAGGEGPFMLPGASSLWSGTGELAARLRLFERDAAVIPGEIPADETGPLPAPDWQTRHVLRKGTADFILKTGCGSACLNLLESAFSSLLAHVLKKSLPDLPVTGFIPRLSGTPEKDIARAEHLAAGLGIRPISLPPMSEVQPGSAEEGCLSACRIRALADEEGALLLSSLNGTDITTDLRAIRAACTADFMPLKDLYESELAALFPEFATASPEAVLRDGLLMRLHREHVSATHLAALMPDRELEIRRLQRLARTTEWDRRKLPPGLFLRSIPGTPEVPAIHQMAD</sequence>
<gene>
    <name evidence="1" type="primary">nadE_2</name>
    <name evidence="1" type="ORF">Abiwalacus_17540</name>
</gene>
<dbReference type="RefSeq" id="WP_215436142.1">
    <property type="nucleotide sequence ID" value="NZ_AP025943.1"/>
</dbReference>
<evidence type="ECO:0000313" key="2">
    <source>
        <dbReference type="Proteomes" id="UP001062263"/>
    </source>
</evidence>
<organism evidence="1 2">
    <name type="scientific">Akkermansia biwaensis</name>
    <dbReference type="NCBI Taxonomy" id="2946555"/>
    <lineage>
        <taxon>Bacteria</taxon>
        <taxon>Pseudomonadati</taxon>
        <taxon>Verrucomicrobiota</taxon>
        <taxon>Verrucomicrobiia</taxon>
        <taxon>Verrucomicrobiales</taxon>
        <taxon>Akkermansiaceae</taxon>
        <taxon>Akkermansia</taxon>
    </lineage>
</organism>
<evidence type="ECO:0000313" key="1">
    <source>
        <dbReference type="EMBL" id="BDL44180.1"/>
    </source>
</evidence>
<accession>A0ABM7ZHA9</accession>
<proteinExistence type="predicted"/>
<keyword evidence="2" id="KW-1185">Reference proteome</keyword>
<dbReference type="SUPFAM" id="SSF56317">
    <property type="entry name" value="Carbon-nitrogen hydrolase"/>
    <property type="match status" value="1"/>
</dbReference>
<name>A0ABM7ZHA9_9BACT</name>
<dbReference type="InterPro" id="IPR036526">
    <property type="entry name" value="C-N_Hydrolase_sf"/>
</dbReference>
<reference evidence="1" key="1">
    <citation type="submission" date="2022-06" db="EMBL/GenBank/DDBJ databases">
        <title>Akkermansia biwalacus sp. nov., an anaerobic mucin-degrading bacterium isolated from human intestine.</title>
        <authorList>
            <person name="Kobayashi Y."/>
            <person name="Inoue S."/>
            <person name="Kawahara T."/>
            <person name="Kohda N."/>
        </authorList>
    </citation>
    <scope>NUCLEOTIDE SEQUENCE</scope>
    <source>
        <strain evidence="1">WON2089</strain>
    </source>
</reference>
<protein>
    <submittedName>
        <fullName evidence="1">NAD+ synthase</fullName>
    </submittedName>
</protein>
<dbReference type="Proteomes" id="UP001062263">
    <property type="component" value="Chromosome"/>
</dbReference>
<dbReference type="Gene3D" id="3.60.110.10">
    <property type="entry name" value="Carbon-nitrogen hydrolase"/>
    <property type="match status" value="1"/>
</dbReference>